<dbReference type="Gramene" id="AET7Gv21121600.1">
    <property type="protein sequence ID" value="AET7Gv21121600.1"/>
    <property type="gene ID" value="AET7Gv21121600"/>
</dbReference>
<feature type="region of interest" description="Disordered" evidence="1">
    <location>
        <begin position="18"/>
        <end position="76"/>
    </location>
</feature>
<sequence>GEIAWGRLRCRRKDHHRLLGPSTPSLEGGTGTAAARRWNLRPDGGTPPPLELKARHHRGCKEPSSAPSVVRRPRAPARCPCHRGARTVGGRGRATRRESRGPWSCLGLSMVRNWEIDYSCPDFKSVELNGRWFGVSIIQSDDQFPFGCTHGQSSMRYLGILIHYRRLTIAEWKHVEKRLEKRLSSWSSH</sequence>
<proteinExistence type="predicted"/>
<dbReference type="Proteomes" id="UP000015105">
    <property type="component" value="Chromosome 7D"/>
</dbReference>
<dbReference type="EnsemblPlants" id="AET7Gv21121600.1">
    <property type="protein sequence ID" value="AET7Gv21121600.1"/>
    <property type="gene ID" value="AET7Gv21121600"/>
</dbReference>
<reference evidence="2" key="5">
    <citation type="journal article" date="2021" name="G3 (Bethesda)">
        <title>Aegilops tauschii genome assembly Aet v5.0 features greater sequence contiguity and improved annotation.</title>
        <authorList>
            <person name="Wang L."/>
            <person name="Zhu T."/>
            <person name="Rodriguez J.C."/>
            <person name="Deal K.R."/>
            <person name="Dubcovsky J."/>
            <person name="McGuire P.E."/>
            <person name="Lux T."/>
            <person name="Spannagl M."/>
            <person name="Mayer K.F.X."/>
            <person name="Baldrich P."/>
            <person name="Meyers B.C."/>
            <person name="Huo N."/>
            <person name="Gu Y.Q."/>
            <person name="Zhou H."/>
            <person name="Devos K.M."/>
            <person name="Bennetzen J.L."/>
            <person name="Unver T."/>
            <person name="Budak H."/>
            <person name="Gulick P.J."/>
            <person name="Galiba G."/>
            <person name="Kalapos B."/>
            <person name="Nelson D.R."/>
            <person name="Li P."/>
            <person name="You F.M."/>
            <person name="Luo M.C."/>
            <person name="Dvorak J."/>
        </authorList>
    </citation>
    <scope>NUCLEOTIDE SEQUENCE [LARGE SCALE GENOMIC DNA]</scope>
    <source>
        <strain evidence="2">cv. AL8/78</strain>
    </source>
</reference>
<dbReference type="AlphaFoldDB" id="A0A453SW37"/>
<reference evidence="2" key="4">
    <citation type="submission" date="2019-03" db="UniProtKB">
        <authorList>
            <consortium name="EnsemblPlants"/>
        </authorList>
    </citation>
    <scope>IDENTIFICATION</scope>
</reference>
<protein>
    <submittedName>
        <fullName evidence="2">Uncharacterized protein</fullName>
    </submittedName>
</protein>
<name>A0A453SW37_AEGTS</name>
<reference evidence="3" key="1">
    <citation type="journal article" date="2014" name="Science">
        <title>Ancient hybridizations among the ancestral genomes of bread wheat.</title>
        <authorList>
            <consortium name="International Wheat Genome Sequencing Consortium,"/>
            <person name="Marcussen T."/>
            <person name="Sandve S.R."/>
            <person name="Heier L."/>
            <person name="Spannagl M."/>
            <person name="Pfeifer M."/>
            <person name="Jakobsen K.S."/>
            <person name="Wulff B.B."/>
            <person name="Steuernagel B."/>
            <person name="Mayer K.F."/>
            <person name="Olsen O.A."/>
        </authorList>
    </citation>
    <scope>NUCLEOTIDE SEQUENCE [LARGE SCALE GENOMIC DNA]</scope>
    <source>
        <strain evidence="3">cv. AL8/78</strain>
    </source>
</reference>
<accession>A0A453SW37</accession>
<evidence type="ECO:0000313" key="3">
    <source>
        <dbReference type="Proteomes" id="UP000015105"/>
    </source>
</evidence>
<organism evidence="2 3">
    <name type="scientific">Aegilops tauschii subsp. strangulata</name>
    <name type="common">Goatgrass</name>
    <dbReference type="NCBI Taxonomy" id="200361"/>
    <lineage>
        <taxon>Eukaryota</taxon>
        <taxon>Viridiplantae</taxon>
        <taxon>Streptophyta</taxon>
        <taxon>Embryophyta</taxon>
        <taxon>Tracheophyta</taxon>
        <taxon>Spermatophyta</taxon>
        <taxon>Magnoliopsida</taxon>
        <taxon>Liliopsida</taxon>
        <taxon>Poales</taxon>
        <taxon>Poaceae</taxon>
        <taxon>BOP clade</taxon>
        <taxon>Pooideae</taxon>
        <taxon>Triticodae</taxon>
        <taxon>Triticeae</taxon>
        <taxon>Triticinae</taxon>
        <taxon>Aegilops</taxon>
    </lineage>
</organism>
<evidence type="ECO:0000256" key="1">
    <source>
        <dbReference type="SAM" id="MobiDB-lite"/>
    </source>
</evidence>
<reference evidence="3" key="2">
    <citation type="journal article" date="2017" name="Nat. Plants">
        <title>The Aegilops tauschii genome reveals multiple impacts of transposons.</title>
        <authorList>
            <person name="Zhao G."/>
            <person name="Zou C."/>
            <person name="Li K."/>
            <person name="Wang K."/>
            <person name="Li T."/>
            <person name="Gao L."/>
            <person name="Zhang X."/>
            <person name="Wang H."/>
            <person name="Yang Z."/>
            <person name="Liu X."/>
            <person name="Jiang W."/>
            <person name="Mao L."/>
            <person name="Kong X."/>
            <person name="Jiao Y."/>
            <person name="Jia J."/>
        </authorList>
    </citation>
    <scope>NUCLEOTIDE SEQUENCE [LARGE SCALE GENOMIC DNA]</scope>
    <source>
        <strain evidence="3">cv. AL8/78</strain>
    </source>
</reference>
<keyword evidence="3" id="KW-1185">Reference proteome</keyword>
<reference evidence="2" key="3">
    <citation type="journal article" date="2017" name="Nature">
        <title>Genome sequence of the progenitor of the wheat D genome Aegilops tauschii.</title>
        <authorList>
            <person name="Luo M.C."/>
            <person name="Gu Y.Q."/>
            <person name="Puiu D."/>
            <person name="Wang H."/>
            <person name="Twardziok S.O."/>
            <person name="Deal K.R."/>
            <person name="Huo N."/>
            <person name="Zhu T."/>
            <person name="Wang L."/>
            <person name="Wang Y."/>
            <person name="McGuire P.E."/>
            <person name="Liu S."/>
            <person name="Long H."/>
            <person name="Ramasamy R.K."/>
            <person name="Rodriguez J.C."/>
            <person name="Van S.L."/>
            <person name="Yuan L."/>
            <person name="Wang Z."/>
            <person name="Xia Z."/>
            <person name="Xiao L."/>
            <person name="Anderson O.D."/>
            <person name="Ouyang S."/>
            <person name="Liang Y."/>
            <person name="Zimin A.V."/>
            <person name="Pertea G."/>
            <person name="Qi P."/>
            <person name="Bennetzen J.L."/>
            <person name="Dai X."/>
            <person name="Dawson M.W."/>
            <person name="Muller H.G."/>
            <person name="Kugler K."/>
            <person name="Rivarola-Duarte L."/>
            <person name="Spannagl M."/>
            <person name="Mayer K.F.X."/>
            <person name="Lu F.H."/>
            <person name="Bevan M.W."/>
            <person name="Leroy P."/>
            <person name="Li P."/>
            <person name="You F.M."/>
            <person name="Sun Q."/>
            <person name="Liu Z."/>
            <person name="Lyons E."/>
            <person name="Wicker T."/>
            <person name="Salzberg S.L."/>
            <person name="Devos K.M."/>
            <person name="Dvorak J."/>
        </authorList>
    </citation>
    <scope>NUCLEOTIDE SEQUENCE [LARGE SCALE GENOMIC DNA]</scope>
    <source>
        <strain evidence="2">cv. AL8/78</strain>
    </source>
</reference>
<evidence type="ECO:0000313" key="2">
    <source>
        <dbReference type="EnsemblPlants" id="AET7Gv21121600.1"/>
    </source>
</evidence>